<dbReference type="Proteomes" id="UP000641454">
    <property type="component" value="Unassembled WGS sequence"/>
</dbReference>
<evidence type="ECO:0000256" key="1">
    <source>
        <dbReference type="SAM" id="SignalP"/>
    </source>
</evidence>
<dbReference type="Pfam" id="PF14054">
    <property type="entry name" value="DUF4249"/>
    <property type="match status" value="1"/>
</dbReference>
<proteinExistence type="predicted"/>
<evidence type="ECO:0000313" key="3">
    <source>
        <dbReference type="Proteomes" id="UP000641454"/>
    </source>
</evidence>
<keyword evidence="1" id="KW-0732">Signal</keyword>
<feature type="chain" id="PRO_5037574468" evidence="1">
    <location>
        <begin position="20"/>
        <end position="273"/>
    </location>
</feature>
<feature type="signal peptide" evidence="1">
    <location>
        <begin position="1"/>
        <end position="19"/>
    </location>
</feature>
<dbReference type="RefSeq" id="WP_187020368.1">
    <property type="nucleotide sequence ID" value="NZ_JACRUK010000046.1"/>
</dbReference>
<keyword evidence="3" id="KW-1185">Reference proteome</keyword>
<gene>
    <name evidence="2" type="ORF">H8R25_14265</name>
</gene>
<dbReference type="PROSITE" id="PS51257">
    <property type="entry name" value="PROKAR_LIPOPROTEIN"/>
    <property type="match status" value="1"/>
</dbReference>
<dbReference type="AlphaFoldDB" id="A0A923SHE3"/>
<name>A0A923SHE3_9FLAO</name>
<dbReference type="EMBL" id="JACRUL010000044">
    <property type="protein sequence ID" value="MBC5845594.1"/>
    <property type="molecule type" value="Genomic_DNA"/>
</dbReference>
<protein>
    <submittedName>
        <fullName evidence="2">DUF4249 domain-containing protein</fullName>
    </submittedName>
</protein>
<comment type="caution">
    <text evidence="2">The sequence shown here is derived from an EMBL/GenBank/DDBJ whole genome shotgun (WGS) entry which is preliminary data.</text>
</comment>
<accession>A0A923SHE3</accession>
<evidence type="ECO:0000313" key="2">
    <source>
        <dbReference type="EMBL" id="MBC5845594.1"/>
    </source>
</evidence>
<dbReference type="InterPro" id="IPR025345">
    <property type="entry name" value="DUF4249"/>
</dbReference>
<organism evidence="2 3">
    <name type="scientific">Flavobacterium muglaense</name>
    <dbReference type="NCBI Taxonomy" id="2764716"/>
    <lineage>
        <taxon>Bacteria</taxon>
        <taxon>Pseudomonadati</taxon>
        <taxon>Bacteroidota</taxon>
        <taxon>Flavobacteriia</taxon>
        <taxon>Flavobacteriales</taxon>
        <taxon>Flavobacteriaceae</taxon>
        <taxon>Flavobacterium</taxon>
    </lineage>
</organism>
<reference evidence="2 3" key="1">
    <citation type="submission" date="2020-08" db="EMBL/GenBank/DDBJ databases">
        <title>Description of novel Flavobacterium F-392 isolate.</title>
        <authorList>
            <person name="Saticioglu I.B."/>
            <person name="Duman M."/>
            <person name="Altun S."/>
        </authorList>
    </citation>
    <scope>NUCLEOTIDE SEQUENCE [LARGE SCALE GENOMIC DNA]</scope>
    <source>
        <strain evidence="2 3">F-392</strain>
    </source>
</reference>
<sequence>MKKSNILIALILTFFMTSCEEVVTVDLDTQAPKLVIEAALKWQKGTDGKTQTIKLSTTTSFFSTEIPTVSGAQIIVRNSTNTPFIFTESGTPGDYVCNNFIPVLNETYTLSITLNGAVYNATETLKSVAPIETVTQINDGGITKNEIQLKTFFTDPAAETNYYLFQYTYKDDLYQNLAASDDAFFQGNRFFSLSQKEKLKVGDQVTVTHYGVSKTYYNYLAILITIAGGSSGGPFQSPPATVRGNIVNTTDKDNYPLGFFSASEIDSKTFTIQ</sequence>